<evidence type="ECO:0000256" key="6">
    <source>
        <dbReference type="ARBA" id="ARBA00023136"/>
    </source>
</evidence>
<dbReference type="GO" id="GO:0005886">
    <property type="term" value="C:plasma membrane"/>
    <property type="evidence" value="ECO:0007669"/>
    <property type="project" value="UniProtKB-SubCell"/>
</dbReference>
<evidence type="ECO:0000256" key="7">
    <source>
        <dbReference type="ARBA" id="ARBA00023306"/>
    </source>
</evidence>
<comment type="subcellular location">
    <subcellularLocation>
        <location evidence="1">Cell membrane</location>
        <topology evidence="1">Single-pass type II membrane protein</topology>
    </subcellularLocation>
</comment>
<gene>
    <name evidence="8" type="ORF">METZ01_LOCUS141953</name>
</gene>
<evidence type="ECO:0000313" key="8">
    <source>
        <dbReference type="EMBL" id="SVA89099.1"/>
    </source>
</evidence>
<evidence type="ECO:0000256" key="1">
    <source>
        <dbReference type="ARBA" id="ARBA00004401"/>
    </source>
</evidence>
<proteinExistence type="inferred from homology"/>
<evidence type="ECO:0000256" key="4">
    <source>
        <dbReference type="ARBA" id="ARBA00022692"/>
    </source>
</evidence>
<dbReference type="EMBL" id="UINC01021478">
    <property type="protein sequence ID" value="SVA89099.1"/>
    <property type="molecule type" value="Genomic_DNA"/>
</dbReference>
<dbReference type="GO" id="GO:0043093">
    <property type="term" value="P:FtsZ-dependent cytokinesis"/>
    <property type="evidence" value="ECO:0007669"/>
    <property type="project" value="TreeGrafter"/>
</dbReference>
<dbReference type="PANTHER" id="PTHR37479">
    <property type="entry name" value="CELL DIVISION PROTEIN FTSL"/>
    <property type="match status" value="1"/>
</dbReference>
<evidence type="ECO:0000256" key="5">
    <source>
        <dbReference type="ARBA" id="ARBA00022989"/>
    </source>
</evidence>
<keyword evidence="5" id="KW-1133">Transmembrane helix</keyword>
<dbReference type="GO" id="GO:0032153">
    <property type="term" value="C:cell division site"/>
    <property type="evidence" value="ECO:0007669"/>
    <property type="project" value="TreeGrafter"/>
</dbReference>
<dbReference type="HAMAP" id="MF_00910">
    <property type="entry name" value="FtsL"/>
    <property type="match status" value="1"/>
</dbReference>
<evidence type="ECO:0000256" key="2">
    <source>
        <dbReference type="ARBA" id="ARBA00022475"/>
    </source>
</evidence>
<keyword evidence="2" id="KW-1003">Cell membrane</keyword>
<dbReference type="Pfam" id="PF04999">
    <property type="entry name" value="FtsL"/>
    <property type="match status" value="1"/>
</dbReference>
<evidence type="ECO:0008006" key="9">
    <source>
        <dbReference type="Google" id="ProtNLM"/>
    </source>
</evidence>
<sequence length="84" mass="9733">MLLNFGLYIAIILSALQVVISRHDARYLFVELQSLLQKQDKLNEQWGRLQLEYGAWAVNDRVEEYARTKLGMTEPIHSSVVLTK</sequence>
<keyword evidence="3" id="KW-0132">Cell division</keyword>
<evidence type="ECO:0000256" key="3">
    <source>
        <dbReference type="ARBA" id="ARBA00022618"/>
    </source>
</evidence>
<name>A0A381ZIT3_9ZZZZ</name>
<protein>
    <recommendedName>
        <fullName evidence="9">Cell division protein FtsL</fullName>
    </recommendedName>
</protein>
<reference evidence="8" key="1">
    <citation type="submission" date="2018-05" db="EMBL/GenBank/DDBJ databases">
        <authorList>
            <person name="Lanie J.A."/>
            <person name="Ng W.-L."/>
            <person name="Kazmierczak K.M."/>
            <person name="Andrzejewski T.M."/>
            <person name="Davidsen T.M."/>
            <person name="Wayne K.J."/>
            <person name="Tettelin H."/>
            <person name="Glass J.I."/>
            <person name="Rusch D."/>
            <person name="Podicherti R."/>
            <person name="Tsui H.-C.T."/>
            <person name="Winkler M.E."/>
        </authorList>
    </citation>
    <scope>NUCLEOTIDE SEQUENCE</scope>
</reference>
<dbReference type="PANTHER" id="PTHR37479:SF1">
    <property type="entry name" value="CELL DIVISION PROTEIN FTSL"/>
    <property type="match status" value="1"/>
</dbReference>
<dbReference type="AlphaFoldDB" id="A0A381ZIT3"/>
<accession>A0A381ZIT3</accession>
<keyword evidence="7" id="KW-0131">Cell cycle</keyword>
<keyword evidence="6" id="KW-0472">Membrane</keyword>
<dbReference type="InterPro" id="IPR011922">
    <property type="entry name" value="Cell_div_FtsL"/>
</dbReference>
<dbReference type="NCBIfam" id="TIGR02209">
    <property type="entry name" value="ftsL_broad"/>
    <property type="match status" value="1"/>
</dbReference>
<organism evidence="8">
    <name type="scientific">marine metagenome</name>
    <dbReference type="NCBI Taxonomy" id="408172"/>
    <lineage>
        <taxon>unclassified sequences</taxon>
        <taxon>metagenomes</taxon>
        <taxon>ecological metagenomes</taxon>
    </lineage>
</organism>
<keyword evidence="4" id="KW-0812">Transmembrane</keyword>